<feature type="transmembrane region" description="Helical" evidence="1">
    <location>
        <begin position="6"/>
        <end position="24"/>
    </location>
</feature>
<gene>
    <name evidence="2" type="ORF">H6F44_10225</name>
</gene>
<protein>
    <submittedName>
        <fullName evidence="2">Uncharacterized protein</fullName>
    </submittedName>
</protein>
<comment type="caution">
    <text evidence="2">The sequence shown here is derived from an EMBL/GenBank/DDBJ whole genome shotgun (WGS) entry which is preliminary data.</text>
</comment>
<dbReference type="AlphaFoldDB" id="A0A926UV05"/>
<keyword evidence="1" id="KW-0472">Membrane</keyword>
<evidence type="ECO:0000313" key="3">
    <source>
        <dbReference type="Proteomes" id="UP000631421"/>
    </source>
</evidence>
<name>A0A926UV05_9CYAN</name>
<reference evidence="2" key="2">
    <citation type="submission" date="2020-08" db="EMBL/GenBank/DDBJ databases">
        <authorList>
            <person name="Chen M."/>
            <person name="Teng W."/>
            <person name="Zhao L."/>
            <person name="Hu C."/>
            <person name="Zhou Y."/>
            <person name="Han B."/>
            <person name="Song L."/>
            <person name="Shu W."/>
        </authorList>
    </citation>
    <scope>NUCLEOTIDE SEQUENCE</scope>
    <source>
        <strain evidence="2">FACHB-1277</strain>
    </source>
</reference>
<organism evidence="2 3">
    <name type="scientific">Pseudanabaena cinerea FACHB-1277</name>
    <dbReference type="NCBI Taxonomy" id="2949581"/>
    <lineage>
        <taxon>Bacteria</taxon>
        <taxon>Bacillati</taxon>
        <taxon>Cyanobacteriota</taxon>
        <taxon>Cyanophyceae</taxon>
        <taxon>Pseudanabaenales</taxon>
        <taxon>Pseudanabaenaceae</taxon>
        <taxon>Pseudanabaena</taxon>
        <taxon>Pseudanabaena cinerea</taxon>
    </lineage>
</organism>
<keyword evidence="3" id="KW-1185">Reference proteome</keyword>
<keyword evidence="1" id="KW-0812">Transmembrane</keyword>
<proteinExistence type="predicted"/>
<evidence type="ECO:0000313" key="2">
    <source>
        <dbReference type="EMBL" id="MBD2150492.1"/>
    </source>
</evidence>
<keyword evidence="1" id="KW-1133">Transmembrane helix</keyword>
<dbReference type="RefSeq" id="WP_190350857.1">
    <property type="nucleotide sequence ID" value="NZ_JACJPY010000027.1"/>
</dbReference>
<sequence>MPTIAYLILGVSVKLFVTLCVSMQGMTIKMAFTKCIAIVLQYYGKDLDG</sequence>
<accession>A0A926UV05</accession>
<dbReference type="Proteomes" id="UP000631421">
    <property type="component" value="Unassembled WGS sequence"/>
</dbReference>
<dbReference type="EMBL" id="JACJPY010000027">
    <property type="protein sequence ID" value="MBD2150492.1"/>
    <property type="molecule type" value="Genomic_DNA"/>
</dbReference>
<reference evidence="2" key="1">
    <citation type="journal article" date="2015" name="ISME J.">
        <title>Draft Genome Sequence of Streptomyces incarnatus NRRL8089, which Produces the Nucleoside Antibiotic Sinefungin.</title>
        <authorList>
            <person name="Oshima K."/>
            <person name="Hattori M."/>
            <person name="Shimizu H."/>
            <person name="Fukuda K."/>
            <person name="Nemoto M."/>
            <person name="Inagaki K."/>
            <person name="Tamura T."/>
        </authorList>
    </citation>
    <scope>NUCLEOTIDE SEQUENCE</scope>
    <source>
        <strain evidence="2">FACHB-1277</strain>
    </source>
</reference>
<evidence type="ECO:0000256" key="1">
    <source>
        <dbReference type="SAM" id="Phobius"/>
    </source>
</evidence>